<dbReference type="SUPFAM" id="SSF89095">
    <property type="entry name" value="GatB/YqeY motif"/>
    <property type="match status" value="1"/>
</dbReference>
<dbReference type="SUPFAM" id="SSF55931">
    <property type="entry name" value="Glutamine synthetase/guanido kinase"/>
    <property type="match status" value="1"/>
</dbReference>
<dbReference type="InterPro" id="IPR006075">
    <property type="entry name" value="Asn/Gln-tRNA_Trfase_suB/E_cat"/>
</dbReference>
<keyword evidence="2 9" id="KW-0436">Ligase</keyword>
<keyword evidence="3" id="KW-0547">Nucleotide-binding</keyword>
<keyword evidence="4" id="KW-0067">ATP-binding</keyword>
<dbReference type="GO" id="GO:0005524">
    <property type="term" value="F:ATP binding"/>
    <property type="evidence" value="ECO:0007669"/>
    <property type="project" value="UniProtKB-KW"/>
</dbReference>
<comment type="catalytic activity">
    <reaction evidence="6">
        <text>L-aspartyl-tRNA(Asn) + L-glutamine + ATP + H2O = L-asparaginyl-tRNA(Asn) + L-glutamate + ADP + phosphate + 2 H(+)</text>
        <dbReference type="Rhea" id="RHEA:14513"/>
        <dbReference type="Rhea" id="RHEA-COMP:9674"/>
        <dbReference type="Rhea" id="RHEA-COMP:9677"/>
        <dbReference type="ChEBI" id="CHEBI:15377"/>
        <dbReference type="ChEBI" id="CHEBI:15378"/>
        <dbReference type="ChEBI" id="CHEBI:29985"/>
        <dbReference type="ChEBI" id="CHEBI:30616"/>
        <dbReference type="ChEBI" id="CHEBI:43474"/>
        <dbReference type="ChEBI" id="CHEBI:58359"/>
        <dbReference type="ChEBI" id="CHEBI:78515"/>
        <dbReference type="ChEBI" id="CHEBI:78516"/>
        <dbReference type="ChEBI" id="CHEBI:456216"/>
    </reaction>
</comment>
<dbReference type="Pfam" id="PF02637">
    <property type="entry name" value="GatB_Yqey"/>
    <property type="match status" value="1"/>
</dbReference>
<evidence type="ECO:0000259" key="8">
    <source>
        <dbReference type="SMART" id="SM00845"/>
    </source>
</evidence>
<dbReference type="GO" id="GO:0050567">
    <property type="term" value="F:glutaminyl-tRNA synthase (glutamine-hydrolyzing) activity"/>
    <property type="evidence" value="ECO:0007669"/>
    <property type="project" value="UniProtKB-EC"/>
</dbReference>
<evidence type="ECO:0000256" key="2">
    <source>
        <dbReference type="ARBA" id="ARBA00022598"/>
    </source>
</evidence>
<sequence>MSRDFETVIGLEVHVELKTRSKIFCSCSNEFGAKPNTNVCPICSGFPGMLPVLNEQVVDYAIKSGLALNCEIADYCKFDRKNYFYPDLPKAYQISQYDLPICKQGYLDIEVDGEKKRIGITRAHLEEDAGKLVHQGTITSTTFSLVDLNRSSVPLLEIVSEPDLRSAQEARAYMEKLRSLLLFAGVSDCKMEEGSLRCDANVSVRPYGQKELGTRAEIKNLNSFKAMEKAIEYEVRRQIEAIEDGEEIIQETRTWEEERQITRSMRSKEEAHDYRYFPEPDLPPLRISREWVERILQSLPEMPEKARERLMKEYSLSEYDANLLTLTPDYLAFFDECTLYYKDGKIISNWMMGELNRLLNQKNLDIAECRIKPAALADMLKLIDEGRISGKMAKDVFEAMFETGAEAEQIIKEKGMEQISDEAALETIIQEVIDKNPGVVDDYRNGKKKATGFLVGQVMQATKGQANPTLVNKILAEKLNH</sequence>
<accession>A0A0W8E386</accession>
<evidence type="ECO:0000256" key="4">
    <source>
        <dbReference type="ARBA" id="ARBA00022840"/>
    </source>
</evidence>
<evidence type="ECO:0000256" key="3">
    <source>
        <dbReference type="ARBA" id="ARBA00022741"/>
    </source>
</evidence>
<dbReference type="InterPro" id="IPR018027">
    <property type="entry name" value="Asn/Gln_amidotransferase"/>
</dbReference>
<evidence type="ECO:0000256" key="5">
    <source>
        <dbReference type="ARBA" id="ARBA00022917"/>
    </source>
</evidence>
<dbReference type="Gene3D" id="1.10.10.410">
    <property type="match status" value="1"/>
</dbReference>
<dbReference type="HAMAP" id="MF_00121">
    <property type="entry name" value="GatB"/>
    <property type="match status" value="1"/>
</dbReference>
<comment type="caution">
    <text evidence="9">The sequence shown here is derived from an EMBL/GenBank/DDBJ whole genome shotgun (WGS) entry which is preliminary data.</text>
</comment>
<dbReference type="NCBIfam" id="TIGR00133">
    <property type="entry name" value="gatB"/>
    <property type="match status" value="1"/>
</dbReference>
<dbReference type="InterPro" id="IPR042114">
    <property type="entry name" value="GatB_C_1"/>
</dbReference>
<dbReference type="SMART" id="SM00845">
    <property type="entry name" value="GatB_Yqey"/>
    <property type="match status" value="1"/>
</dbReference>
<dbReference type="Gene3D" id="1.10.150.380">
    <property type="entry name" value="GatB domain, N-terminal subdomain"/>
    <property type="match status" value="1"/>
</dbReference>
<dbReference type="Pfam" id="PF02934">
    <property type="entry name" value="GatB_N"/>
    <property type="match status" value="1"/>
</dbReference>
<dbReference type="GO" id="GO:0016740">
    <property type="term" value="F:transferase activity"/>
    <property type="evidence" value="ECO:0007669"/>
    <property type="project" value="UniProtKB-KW"/>
</dbReference>
<gene>
    <name evidence="9" type="ORF">ASZ90_019578</name>
</gene>
<comment type="similarity">
    <text evidence="1">Belongs to the GatB/GatE family. GatB subfamily.</text>
</comment>
<evidence type="ECO:0000313" key="9">
    <source>
        <dbReference type="EMBL" id="KUG03035.1"/>
    </source>
</evidence>
<evidence type="ECO:0000256" key="1">
    <source>
        <dbReference type="ARBA" id="ARBA00005306"/>
    </source>
</evidence>
<dbReference type="EC" id="6.3.5.7" evidence="9"/>
<keyword evidence="9" id="KW-0808">Transferase</keyword>
<dbReference type="EC" id="6.3.5.6" evidence="9"/>
<dbReference type="InterPro" id="IPR017958">
    <property type="entry name" value="Gln-tRNA_amidoTrfase_suB_CS"/>
</dbReference>
<dbReference type="InterPro" id="IPR023168">
    <property type="entry name" value="GatB_Yqey_C_2"/>
</dbReference>
<dbReference type="FunFam" id="1.10.10.410:FF:000001">
    <property type="entry name" value="Aspartyl/glutamyl-tRNA(Asn/Gln) amidotransferase subunit B"/>
    <property type="match status" value="1"/>
</dbReference>
<comment type="catalytic activity">
    <reaction evidence="7">
        <text>L-glutamyl-tRNA(Gln) + L-glutamine + ATP + H2O = L-glutaminyl-tRNA(Gln) + L-glutamate + ADP + phosphate + H(+)</text>
        <dbReference type="Rhea" id="RHEA:17521"/>
        <dbReference type="Rhea" id="RHEA-COMP:9681"/>
        <dbReference type="Rhea" id="RHEA-COMP:9684"/>
        <dbReference type="ChEBI" id="CHEBI:15377"/>
        <dbReference type="ChEBI" id="CHEBI:15378"/>
        <dbReference type="ChEBI" id="CHEBI:29985"/>
        <dbReference type="ChEBI" id="CHEBI:30616"/>
        <dbReference type="ChEBI" id="CHEBI:43474"/>
        <dbReference type="ChEBI" id="CHEBI:58359"/>
        <dbReference type="ChEBI" id="CHEBI:78520"/>
        <dbReference type="ChEBI" id="CHEBI:78521"/>
        <dbReference type="ChEBI" id="CHEBI:456216"/>
    </reaction>
</comment>
<reference evidence="9" key="1">
    <citation type="journal article" date="2015" name="Proc. Natl. Acad. Sci. U.S.A.">
        <title>Networks of energetic and metabolic interactions define dynamics in microbial communities.</title>
        <authorList>
            <person name="Embree M."/>
            <person name="Liu J.K."/>
            <person name="Al-Bassam M.M."/>
            <person name="Zengler K."/>
        </authorList>
    </citation>
    <scope>NUCLEOTIDE SEQUENCE</scope>
</reference>
<dbReference type="NCBIfam" id="NF004014">
    <property type="entry name" value="PRK05477.1-4"/>
    <property type="match status" value="1"/>
</dbReference>
<dbReference type="PROSITE" id="PS01234">
    <property type="entry name" value="GATB"/>
    <property type="match status" value="1"/>
</dbReference>
<proteinExistence type="inferred from homology"/>
<protein>
    <submittedName>
        <fullName evidence="9">Aspartyl-trna(Asn) amidotransferase subunit b</fullName>
        <ecNumber evidence="9">6.3.5.6</ecNumber>
        <ecNumber evidence="9">6.3.5.7</ecNumber>
    </submittedName>
</protein>
<organism evidence="9">
    <name type="scientific">hydrocarbon metagenome</name>
    <dbReference type="NCBI Taxonomy" id="938273"/>
    <lineage>
        <taxon>unclassified sequences</taxon>
        <taxon>metagenomes</taxon>
        <taxon>ecological metagenomes</taxon>
    </lineage>
</organism>
<dbReference type="InterPro" id="IPR017959">
    <property type="entry name" value="Asn/Gln-tRNA_amidoTrfase_suB/E"/>
</dbReference>
<dbReference type="GO" id="GO:0006412">
    <property type="term" value="P:translation"/>
    <property type="evidence" value="ECO:0007669"/>
    <property type="project" value="UniProtKB-KW"/>
</dbReference>
<evidence type="ECO:0000256" key="6">
    <source>
        <dbReference type="ARBA" id="ARBA00047380"/>
    </source>
</evidence>
<dbReference type="NCBIfam" id="NF004015">
    <property type="entry name" value="PRK05477.1-5"/>
    <property type="match status" value="1"/>
</dbReference>
<dbReference type="InterPro" id="IPR014746">
    <property type="entry name" value="Gln_synth/guanido_kin_cat_dom"/>
</dbReference>
<name>A0A0W8E386_9ZZZZ</name>
<evidence type="ECO:0000256" key="7">
    <source>
        <dbReference type="ARBA" id="ARBA00047913"/>
    </source>
</evidence>
<dbReference type="GO" id="GO:0050566">
    <property type="term" value="F:asparaginyl-tRNA synthase (glutamine-hydrolyzing) activity"/>
    <property type="evidence" value="ECO:0007669"/>
    <property type="project" value="UniProtKB-EC"/>
</dbReference>
<keyword evidence="5" id="KW-0648">Protein biosynthesis</keyword>
<dbReference type="InterPro" id="IPR003789">
    <property type="entry name" value="Asn/Gln_tRNA_amidoTrase-B-like"/>
</dbReference>
<dbReference type="PANTHER" id="PTHR11659">
    <property type="entry name" value="GLUTAMYL-TRNA GLN AMIDOTRANSFERASE SUBUNIT B MITOCHONDRIAL AND PROKARYOTIC PET112-RELATED"/>
    <property type="match status" value="1"/>
</dbReference>
<dbReference type="NCBIfam" id="NF004012">
    <property type="entry name" value="PRK05477.1-2"/>
    <property type="match status" value="1"/>
</dbReference>
<dbReference type="AlphaFoldDB" id="A0A0W8E386"/>
<dbReference type="EMBL" id="LNQE01001896">
    <property type="protein sequence ID" value="KUG03035.1"/>
    <property type="molecule type" value="Genomic_DNA"/>
</dbReference>
<dbReference type="InterPro" id="IPR004413">
    <property type="entry name" value="GatB"/>
</dbReference>
<feature type="domain" description="Asn/Gln amidotransferase" evidence="8">
    <location>
        <begin position="332"/>
        <end position="479"/>
    </location>
</feature>